<feature type="transmembrane region" description="Helical" evidence="1">
    <location>
        <begin position="12"/>
        <end position="33"/>
    </location>
</feature>
<reference evidence="5 6" key="1">
    <citation type="journal article" date="2015" name="J. Virol.">
        <title>Historical Outbreaks of Simian Hemorrhagic Fever in Captive Macaques Were Caused by Distinct Arteriviruses.</title>
        <authorList>
            <person name="Lauck M."/>
            <person name="Alkhovsky S.V."/>
            <person name="Bao Y."/>
            <person name="Bailey A.L."/>
            <person name="Shevtsova Z.V."/>
            <person name="Shchetinin A.M."/>
            <person name="Vishnevskaya T.V."/>
            <person name="Lackemeyer M.G."/>
            <person name="Postnikova E."/>
            <person name="Mazur S."/>
            <person name="Wada J."/>
            <person name="Radoshitzky S.R."/>
            <person name="Friedrich T.C."/>
            <person name="Lapin B.A."/>
            <person name="Deriabin P.G."/>
            <person name="Jahrling P.B."/>
            <person name="Goldberg T.L."/>
            <person name="O'Connor D.H."/>
            <person name="Kuhn J.H."/>
        </authorList>
    </citation>
    <scope>NUCLEOTIDE SEQUENCE [LARGE SCALE GENOMIC DNA]</scope>
    <source>
        <strain evidence="4">F1167</strain>
        <strain evidence="2">F628</strain>
        <strain evidence="3">I621</strain>
    </source>
</reference>
<proteinExistence type="predicted"/>
<dbReference type="EMBL" id="KR139840">
    <property type="protein sequence ID" value="AKI29966.1"/>
    <property type="molecule type" value="Genomic_RNA"/>
</dbReference>
<dbReference type="EMBL" id="KR139839">
    <property type="protein sequence ID" value="AKI29951.1"/>
    <property type="molecule type" value="Genomic_RNA"/>
</dbReference>
<dbReference type="EMBL" id="KR139838">
    <property type="protein sequence ID" value="AKI29936.1"/>
    <property type="molecule type" value="Genomic_RNA"/>
</dbReference>
<keyword evidence="1" id="KW-0812">Transmembrane</keyword>
<evidence type="ECO:0000313" key="5">
    <source>
        <dbReference type="Proteomes" id="UP000128650"/>
    </source>
</evidence>
<dbReference type="RefSeq" id="YP_009140486.1">
    <property type="nucleotide sequence ID" value="NC_027124.1"/>
</dbReference>
<keyword evidence="1" id="KW-1133">Transmembrane helix</keyword>
<dbReference type="Proteomes" id="UP000152684">
    <property type="component" value="Segment"/>
</dbReference>
<keyword evidence="7" id="KW-1185">Reference proteome</keyword>
<evidence type="ECO:0000313" key="7">
    <source>
        <dbReference type="Proteomes" id="UP000152684"/>
    </source>
</evidence>
<keyword evidence="1" id="KW-0472">Membrane</keyword>
<gene>
    <name evidence="2" type="primary">ORF5</name>
</gene>
<dbReference type="Proteomes" id="UP000128650">
    <property type="component" value="Genome"/>
</dbReference>
<protein>
    <submittedName>
        <fullName evidence="2">ORF5a protein</fullName>
    </submittedName>
</protein>
<evidence type="ECO:0000313" key="3">
    <source>
        <dbReference type="EMBL" id="AKI29951.1"/>
    </source>
</evidence>
<evidence type="ECO:0000313" key="4">
    <source>
        <dbReference type="EMBL" id="AKI29966.1"/>
    </source>
</evidence>
<dbReference type="Proteomes" id="UP000134564">
    <property type="component" value="Genome"/>
</dbReference>
<organism evidence="2 5">
    <name type="scientific">Pebjah virus</name>
    <dbReference type="NCBI Taxonomy" id="1658615"/>
    <lineage>
        <taxon>Viruses</taxon>
        <taxon>Riboviria</taxon>
        <taxon>Orthornavirae</taxon>
        <taxon>Pisuviricota</taxon>
        <taxon>Pisoniviricetes</taxon>
        <taxon>Nidovirales</taxon>
        <taxon>Arnidovirineae</taxon>
        <taxon>Arteriviridae</taxon>
        <taxon>Simarterivirinae</taxon>
        <taxon>Iotaarterivirus</taxon>
        <taxon>Peiartevirus</taxon>
        <taxon>Iotaarterivirus pejah</taxon>
    </lineage>
</organism>
<evidence type="ECO:0000313" key="6">
    <source>
        <dbReference type="Proteomes" id="UP000134564"/>
    </source>
</evidence>
<evidence type="ECO:0000313" key="2">
    <source>
        <dbReference type="EMBL" id="AKI29936.1"/>
    </source>
</evidence>
<accession>A0A0G2UPV1</accession>
<evidence type="ECO:0000256" key="1">
    <source>
        <dbReference type="SAM" id="Phobius"/>
    </source>
</evidence>
<dbReference type="GeneID" id="24404800"/>
<name>A0A0G2UPV1_9NIDO</name>
<dbReference type="KEGG" id="vg:24404800"/>
<sequence>MLAEIGQFLDSYLLTICYVYICVALTYLALELHRHTMRVERRRRKELRAVFVDEQGQGNDT</sequence>